<dbReference type="PRINTS" id="PR00237">
    <property type="entry name" value="GPCRRHODOPSN"/>
</dbReference>
<evidence type="ECO:0000313" key="8">
    <source>
        <dbReference type="Proteomes" id="UP000694920"/>
    </source>
</evidence>
<reference evidence="9" key="1">
    <citation type="submission" date="2025-08" db="UniProtKB">
        <authorList>
            <consortium name="RefSeq"/>
        </authorList>
    </citation>
    <scope>IDENTIFICATION</scope>
</reference>
<dbReference type="Proteomes" id="UP000694920">
    <property type="component" value="Unplaced"/>
</dbReference>
<dbReference type="Pfam" id="PF10324">
    <property type="entry name" value="7TM_GPCR_Srw"/>
    <property type="match status" value="1"/>
</dbReference>
<accession>A0AAJ7FEA3</accession>
<evidence type="ECO:0000313" key="9">
    <source>
        <dbReference type="RefSeq" id="XP_015587487.1"/>
    </source>
</evidence>
<feature type="transmembrane region" description="Helical" evidence="6">
    <location>
        <begin position="255"/>
        <end position="280"/>
    </location>
</feature>
<keyword evidence="5 6" id="KW-0472">Membrane</keyword>
<dbReference type="GO" id="GO:0008528">
    <property type="term" value="F:G protein-coupled peptide receptor activity"/>
    <property type="evidence" value="ECO:0007669"/>
    <property type="project" value="InterPro"/>
</dbReference>
<evidence type="ECO:0000256" key="3">
    <source>
        <dbReference type="ARBA" id="ARBA00022692"/>
    </source>
</evidence>
<evidence type="ECO:0000256" key="5">
    <source>
        <dbReference type="ARBA" id="ARBA00023136"/>
    </source>
</evidence>
<dbReference type="PROSITE" id="PS50262">
    <property type="entry name" value="G_PROTEIN_RECEP_F1_2"/>
    <property type="match status" value="1"/>
</dbReference>
<evidence type="ECO:0000256" key="6">
    <source>
        <dbReference type="SAM" id="Phobius"/>
    </source>
</evidence>
<sequence length="348" mass="39895">MLHHTDYDTQFNQLNTSLLYLKQLLRGVKTMNHHENISDIFRKLNITEEDIDYVNNFSFAVLPTVHSVPVPCYCNGVVRDLALSYKVYHGYVALMVLHTISIGLTLTLAVWRYIAIRFPQHNHSWCSASRCRIALWCSFLAPFIACAPSYLVFGINQRKVYENGTEEILYHVDANPSDSKGVLYQLNFWVLGVVVKLLPCLILTVISCWLIKALYRAKSRKQALRGYNPCTMANNGECSRRASKSERRADRTTRMLVAVLLLFLVTEFPQGILGLLSGVLGDCFFRNCYHNFGEIMDILALLNGAINFILYCSMSRQFRTTFGQLFKPRIIKKWHPPTQQTDVQSTYV</sequence>
<evidence type="ECO:0000259" key="7">
    <source>
        <dbReference type="PROSITE" id="PS50262"/>
    </source>
</evidence>
<dbReference type="AlphaFoldDB" id="A0AAJ7FEA3"/>
<feature type="transmembrane region" description="Helical" evidence="6">
    <location>
        <begin position="91"/>
        <end position="113"/>
    </location>
</feature>
<dbReference type="Gene3D" id="1.20.1070.10">
    <property type="entry name" value="Rhodopsin 7-helix transmembrane proteins"/>
    <property type="match status" value="1"/>
</dbReference>
<proteinExistence type="inferred from homology"/>
<dbReference type="CDD" id="cd14978">
    <property type="entry name" value="7tmA_FMRFamide_R-like"/>
    <property type="match status" value="1"/>
</dbReference>
<comment type="similarity">
    <text evidence="2">Belongs to the G-protein coupled receptor 1 family.</text>
</comment>
<evidence type="ECO:0000256" key="4">
    <source>
        <dbReference type="ARBA" id="ARBA00022989"/>
    </source>
</evidence>
<feature type="transmembrane region" description="Helical" evidence="6">
    <location>
        <begin position="292"/>
        <end position="312"/>
    </location>
</feature>
<comment type="subcellular location">
    <subcellularLocation>
        <location evidence="1">Membrane</location>
    </subcellularLocation>
</comment>
<feature type="transmembrane region" description="Helical" evidence="6">
    <location>
        <begin position="133"/>
        <end position="153"/>
    </location>
</feature>
<feature type="domain" description="G-protein coupled receptors family 1 profile" evidence="7">
    <location>
        <begin position="99"/>
        <end position="311"/>
    </location>
</feature>
<dbReference type="InterPro" id="IPR017452">
    <property type="entry name" value="GPCR_Rhodpsn_7TM"/>
</dbReference>
<dbReference type="InterPro" id="IPR019427">
    <property type="entry name" value="7TM_GPCR_serpentine_rcpt_Srw"/>
</dbReference>
<dbReference type="InterPro" id="IPR053219">
    <property type="entry name" value="GPCR_Dmsr-1"/>
</dbReference>
<dbReference type="PANTHER" id="PTHR46273:SF4">
    <property type="entry name" value="AT19640P"/>
    <property type="match status" value="1"/>
</dbReference>
<dbReference type="GO" id="GO:0005886">
    <property type="term" value="C:plasma membrane"/>
    <property type="evidence" value="ECO:0007669"/>
    <property type="project" value="TreeGrafter"/>
</dbReference>
<name>A0AAJ7FEA3_CEPCN</name>
<dbReference type="GeneID" id="107264075"/>
<evidence type="ECO:0000256" key="2">
    <source>
        <dbReference type="ARBA" id="ARBA00010663"/>
    </source>
</evidence>
<dbReference type="SUPFAM" id="SSF81321">
    <property type="entry name" value="Family A G protein-coupled receptor-like"/>
    <property type="match status" value="1"/>
</dbReference>
<keyword evidence="8" id="KW-1185">Reference proteome</keyword>
<keyword evidence="9" id="KW-0675">Receptor</keyword>
<evidence type="ECO:0000256" key="1">
    <source>
        <dbReference type="ARBA" id="ARBA00004370"/>
    </source>
</evidence>
<keyword evidence="4 6" id="KW-1133">Transmembrane helix</keyword>
<gene>
    <name evidence="9" type="primary">LOC107264075</name>
</gene>
<dbReference type="PANTHER" id="PTHR46273">
    <property type="entry name" value="MYOSUPPRESSIN RECEPTOR 1, ISOFORM B-RELATED"/>
    <property type="match status" value="1"/>
</dbReference>
<feature type="transmembrane region" description="Helical" evidence="6">
    <location>
        <begin position="188"/>
        <end position="211"/>
    </location>
</feature>
<dbReference type="RefSeq" id="XP_015587487.1">
    <property type="nucleotide sequence ID" value="XM_015732001.2"/>
</dbReference>
<protein>
    <submittedName>
        <fullName evidence="9">Sex peptide receptor isoform X2</fullName>
    </submittedName>
</protein>
<organism evidence="8 9">
    <name type="scientific">Cephus cinctus</name>
    <name type="common">Wheat stem sawfly</name>
    <dbReference type="NCBI Taxonomy" id="211228"/>
    <lineage>
        <taxon>Eukaryota</taxon>
        <taxon>Metazoa</taxon>
        <taxon>Ecdysozoa</taxon>
        <taxon>Arthropoda</taxon>
        <taxon>Hexapoda</taxon>
        <taxon>Insecta</taxon>
        <taxon>Pterygota</taxon>
        <taxon>Neoptera</taxon>
        <taxon>Endopterygota</taxon>
        <taxon>Hymenoptera</taxon>
        <taxon>Cephoidea</taxon>
        <taxon>Cephidae</taxon>
        <taxon>Cephus</taxon>
    </lineage>
</organism>
<keyword evidence="3 6" id="KW-0812">Transmembrane</keyword>
<dbReference type="InterPro" id="IPR000276">
    <property type="entry name" value="GPCR_Rhodpsn"/>
</dbReference>